<keyword evidence="8 11" id="KW-1133">Transmembrane helix</keyword>
<feature type="transmembrane region" description="Helical" evidence="11">
    <location>
        <begin position="1111"/>
        <end position="1135"/>
    </location>
</feature>
<dbReference type="GO" id="GO:0140359">
    <property type="term" value="F:ABC-type transporter activity"/>
    <property type="evidence" value="ECO:0007669"/>
    <property type="project" value="InterPro"/>
</dbReference>
<dbReference type="SUPFAM" id="SSF52540">
    <property type="entry name" value="P-loop containing nucleoside triphosphate hydrolases"/>
    <property type="match status" value="2"/>
</dbReference>
<dbReference type="OrthoDB" id="8061355at2759"/>
<feature type="transmembrane region" description="Helical" evidence="11">
    <location>
        <begin position="1081"/>
        <end position="1104"/>
    </location>
</feature>
<dbReference type="SMART" id="SM00382">
    <property type="entry name" value="AAA"/>
    <property type="match status" value="2"/>
</dbReference>
<dbReference type="PANTHER" id="PTHR19229">
    <property type="entry name" value="ATP-BINDING CASSETTE TRANSPORTER SUBFAMILY A ABCA"/>
    <property type="match status" value="1"/>
</dbReference>
<evidence type="ECO:0000256" key="9">
    <source>
        <dbReference type="ARBA" id="ARBA00023136"/>
    </source>
</evidence>
<dbReference type="PROSITE" id="PS50893">
    <property type="entry name" value="ABC_TRANSPORTER_2"/>
    <property type="match status" value="2"/>
</dbReference>
<feature type="domain" description="ABC transporter" evidence="12">
    <location>
        <begin position="1257"/>
        <end position="1486"/>
    </location>
</feature>
<dbReference type="InterPro" id="IPR017871">
    <property type="entry name" value="ABC_transporter-like_CS"/>
</dbReference>
<dbReference type="InterPro" id="IPR013525">
    <property type="entry name" value="ABC2_TM"/>
</dbReference>
<feature type="region of interest" description="Disordered" evidence="10">
    <location>
        <begin position="765"/>
        <end position="811"/>
    </location>
</feature>
<feature type="transmembrane region" description="Helical" evidence="11">
    <location>
        <begin position="847"/>
        <end position="868"/>
    </location>
</feature>
<keyword evidence="4 11" id="KW-0812">Transmembrane</keyword>
<feature type="transmembrane region" description="Helical" evidence="11">
    <location>
        <begin position="1047"/>
        <end position="1069"/>
    </location>
</feature>
<evidence type="ECO:0000256" key="8">
    <source>
        <dbReference type="ARBA" id="ARBA00022989"/>
    </source>
</evidence>
<dbReference type="InterPro" id="IPR003593">
    <property type="entry name" value="AAA+_ATPase"/>
</dbReference>
<feature type="transmembrane region" description="Helical" evidence="11">
    <location>
        <begin position="1147"/>
        <end position="1167"/>
    </location>
</feature>
<comment type="subcellular location">
    <subcellularLocation>
        <location evidence="1">Membrane</location>
        <topology evidence="1">Multi-pass membrane protein</topology>
    </subcellularLocation>
</comment>
<keyword evidence="9 11" id="KW-0472">Membrane</keyword>
<dbReference type="GO" id="GO:0005319">
    <property type="term" value="F:lipid transporter activity"/>
    <property type="evidence" value="ECO:0007669"/>
    <property type="project" value="TreeGrafter"/>
</dbReference>
<keyword evidence="14" id="KW-1185">Reference proteome</keyword>
<dbReference type="Pfam" id="PF00005">
    <property type="entry name" value="ABC_tran"/>
    <property type="match status" value="2"/>
</dbReference>
<evidence type="ECO:0000256" key="10">
    <source>
        <dbReference type="SAM" id="MobiDB-lite"/>
    </source>
</evidence>
<evidence type="ECO:0000256" key="2">
    <source>
        <dbReference type="ARBA" id="ARBA00008869"/>
    </source>
</evidence>
<feature type="compositionally biased region" description="Polar residues" evidence="10">
    <location>
        <begin position="789"/>
        <end position="807"/>
    </location>
</feature>
<name>A0A6G1HF08_9PEZI</name>
<feature type="transmembrane region" description="Helical" evidence="11">
    <location>
        <begin position="405"/>
        <end position="430"/>
    </location>
</feature>
<evidence type="ECO:0000259" key="12">
    <source>
        <dbReference type="PROSITE" id="PS50893"/>
    </source>
</evidence>
<dbReference type="Pfam" id="PF12698">
    <property type="entry name" value="ABC2_membrane_3"/>
    <property type="match status" value="1"/>
</dbReference>
<feature type="transmembrane region" description="Helical" evidence="11">
    <location>
        <begin position="338"/>
        <end position="357"/>
    </location>
</feature>
<dbReference type="Gene3D" id="3.40.50.300">
    <property type="entry name" value="P-loop containing nucleotide triphosphate hydrolases"/>
    <property type="match status" value="2"/>
</dbReference>
<evidence type="ECO:0000256" key="3">
    <source>
        <dbReference type="ARBA" id="ARBA00022448"/>
    </source>
</evidence>
<feature type="transmembrane region" description="Helical" evidence="11">
    <location>
        <begin position="1005"/>
        <end position="1026"/>
    </location>
</feature>
<organism evidence="13 14">
    <name type="scientific">Aulographum hederae CBS 113979</name>
    <dbReference type="NCBI Taxonomy" id="1176131"/>
    <lineage>
        <taxon>Eukaryota</taxon>
        <taxon>Fungi</taxon>
        <taxon>Dikarya</taxon>
        <taxon>Ascomycota</taxon>
        <taxon>Pezizomycotina</taxon>
        <taxon>Dothideomycetes</taxon>
        <taxon>Pleosporomycetidae</taxon>
        <taxon>Aulographales</taxon>
        <taxon>Aulographaceae</taxon>
    </lineage>
</organism>
<keyword evidence="3" id="KW-0813">Transport</keyword>
<feature type="transmembrane region" description="Helical" evidence="11">
    <location>
        <begin position="20"/>
        <end position="41"/>
    </location>
</feature>
<feature type="transmembrane region" description="Helical" evidence="11">
    <location>
        <begin position="285"/>
        <end position="304"/>
    </location>
</feature>
<evidence type="ECO:0000256" key="11">
    <source>
        <dbReference type="SAM" id="Phobius"/>
    </source>
</evidence>
<feature type="transmembrane region" description="Helical" evidence="11">
    <location>
        <begin position="220"/>
        <end position="243"/>
    </location>
</feature>
<evidence type="ECO:0000256" key="4">
    <source>
        <dbReference type="ARBA" id="ARBA00022692"/>
    </source>
</evidence>
<gene>
    <name evidence="13" type="ORF">K402DRAFT_443325</name>
</gene>
<dbReference type="PROSITE" id="PS00211">
    <property type="entry name" value="ABC_TRANSPORTER_1"/>
    <property type="match status" value="2"/>
</dbReference>
<sequence length="1487" mass="163578">MGFIRQTWTLTRKNVLIVLWRQWFFTIIRAFLAPIIFMFFISYAKNFFVPPADFGIGSSRPLRSFEDALGAASSSRTQVAFVNNGHTGGEISAVISQLSDTVRASGKQVQVLADDADLLTVCRSSLRGASACYAAASFHSSATEGGSTWNYTIRADGSFGTNVYVNDNDNDAEIYVLPFQHAIDSAIAGQSQATLPSSINSYPFTSETAQERDDSIREQYMGTLINILSVAFFIGICGVLYQLTGQMALERELGMSQLIEAMTPNQHVWKTQAARLLSYHLAFDIVYAPGWVVMSLFVARLVFIHTSVAMVLLYHLVAGFALSSFAIMGASLFRKAQLSGITVTIVSIVLAIIAQVTGPSSSGAVAVLSLLFPPMNYTFFLIYMARFERIRQPTNLTQGAPESPWQLPGIVFWIFLIIQIFVFPVLGAVIERSLYGTGSKARKVNFNPEDPSRAIQLSGFSKHYYPSWWRRVFLAKFGKKVPETVRAVNDVSLTALKGQILVLLGANGSGKSTSLDAICGLTQITEGSIEIDGTGGLGFCPQKNVIWDEVTVFEHVSIFNRLKATGQLASKEDIWELLRACDLDHKIHAKSKTLSGGQKRKLQLAMSFTGGSRVVCIDEISSGLDPLSRRKIWDILLQERGARTLLMTTHFLDEADTLSDHIAVLSKGHLKAEGSAVDLKHRFGGGYRAIVSAEEKFVVPSQFSSISHTSSYDHTVYELGGSAEAAKFVVMLEEKGLQQYQVNGPTIEDVFLKLAEEVKELPQSGSTIAPQNELDKTEDSEVLDGGSVQRYTPNKSSNVSAQGSEVASETKIEEPEHLQLLTGQGTGFLRQSWVLFRKRLTIVVRNYLPYFFAVIIPIIAAGLTTFFLQDFDGLSCSPEAAASNPRIANVASINTVDIPTGPPGQVSADALARTFGVDVSAIHLQNNLDDFNQYVRNNYANVTPGGIFVAENAAPLFAYRANWQLYTAVLTQNLLNNYLTGTPIVTSYQEFAVPFAPGAGDTLQLILYFGLAMSAFPGFFALYPTMERLRNVRALHYSNGIRAAPLWLAYLAFDFLFVLLISAIVTIIWTAASGVWYAPGYLFTVFFLYGLTSILLVYVVSLFVTSQLAAFAIAAGGQCCFFLLYFIMYLAIITYAPVDEIDRDVTIGHFTIALITPSGNLLRALLLSLNEFSLLCRDREVAPYPGDITVYGGPILYLIVQAMLLFTGLVWYDSGYKPSFLVRNKNRPTDTEESETLIDDGVLTESRRLDSNPDDSLRVLHLNKTFGRNHAVRDITFGVPKNETFALLGPNGAGKSTTISLIRGDMRPSHGRGGDVLVEDTSIIRHRAAARGYLGVCPQFDAMDSMSCLEHLRFYARARGVPDVEHNVAEIVRAVGLEAFKHRMAAKLSGGNKRKLSLGIALMGNPSVLLLDEPSSGMDAAKGEGAGLSIAQLFRVLEERKEELGFEYYSVSQTTLDQVFLSIVGRHNVEEEGQHREVDGRRWWKRK</sequence>
<keyword evidence="7 13" id="KW-0067">ATP-binding</keyword>
<comment type="similarity">
    <text evidence="2">Belongs to the ABC transporter superfamily. ABCA family.</text>
</comment>
<evidence type="ECO:0000256" key="1">
    <source>
        <dbReference type="ARBA" id="ARBA00004141"/>
    </source>
</evidence>
<dbReference type="InterPro" id="IPR003439">
    <property type="entry name" value="ABC_transporter-like_ATP-bd"/>
</dbReference>
<protein>
    <submittedName>
        <fullName evidence="13">Nod factor export ATP-binding protein I</fullName>
    </submittedName>
</protein>
<evidence type="ECO:0000256" key="6">
    <source>
        <dbReference type="ARBA" id="ARBA00022741"/>
    </source>
</evidence>
<dbReference type="Proteomes" id="UP000800041">
    <property type="component" value="Unassembled WGS sequence"/>
</dbReference>
<feature type="transmembrane region" description="Helical" evidence="11">
    <location>
        <begin position="311"/>
        <end position="332"/>
    </location>
</feature>
<reference evidence="13" key="1">
    <citation type="journal article" date="2020" name="Stud. Mycol.">
        <title>101 Dothideomycetes genomes: a test case for predicting lifestyles and emergence of pathogens.</title>
        <authorList>
            <person name="Haridas S."/>
            <person name="Albert R."/>
            <person name="Binder M."/>
            <person name="Bloem J."/>
            <person name="Labutti K."/>
            <person name="Salamov A."/>
            <person name="Andreopoulos B."/>
            <person name="Baker S."/>
            <person name="Barry K."/>
            <person name="Bills G."/>
            <person name="Bluhm B."/>
            <person name="Cannon C."/>
            <person name="Castanera R."/>
            <person name="Culley D."/>
            <person name="Daum C."/>
            <person name="Ezra D."/>
            <person name="Gonzalez J."/>
            <person name="Henrissat B."/>
            <person name="Kuo A."/>
            <person name="Liang C."/>
            <person name="Lipzen A."/>
            <person name="Lutzoni F."/>
            <person name="Magnuson J."/>
            <person name="Mondo S."/>
            <person name="Nolan M."/>
            <person name="Ohm R."/>
            <person name="Pangilinan J."/>
            <person name="Park H.-J."/>
            <person name="Ramirez L."/>
            <person name="Alfaro M."/>
            <person name="Sun H."/>
            <person name="Tritt A."/>
            <person name="Yoshinaga Y."/>
            <person name="Zwiers L.-H."/>
            <person name="Turgeon B."/>
            <person name="Goodwin S."/>
            <person name="Spatafora J."/>
            <person name="Crous P."/>
            <person name="Grigoriev I."/>
        </authorList>
    </citation>
    <scope>NUCLEOTIDE SEQUENCE</scope>
    <source>
        <strain evidence="13">CBS 113979</strain>
    </source>
</reference>
<proteinExistence type="inferred from homology"/>
<evidence type="ECO:0000313" key="14">
    <source>
        <dbReference type="Proteomes" id="UP000800041"/>
    </source>
</evidence>
<keyword evidence="6" id="KW-0547">Nucleotide-binding</keyword>
<dbReference type="InterPro" id="IPR027417">
    <property type="entry name" value="P-loop_NTPase"/>
</dbReference>
<feature type="transmembrane region" description="Helical" evidence="11">
    <location>
        <begin position="1188"/>
        <end position="1212"/>
    </location>
</feature>
<evidence type="ECO:0000256" key="7">
    <source>
        <dbReference type="ARBA" id="ARBA00022840"/>
    </source>
</evidence>
<accession>A0A6G1HF08</accession>
<dbReference type="InterPro" id="IPR026082">
    <property type="entry name" value="ABCA"/>
</dbReference>
<feature type="transmembrane region" description="Helical" evidence="11">
    <location>
        <begin position="364"/>
        <end position="385"/>
    </location>
</feature>
<dbReference type="EMBL" id="ML977138">
    <property type="protein sequence ID" value="KAF1991763.1"/>
    <property type="molecule type" value="Genomic_DNA"/>
</dbReference>
<evidence type="ECO:0000256" key="5">
    <source>
        <dbReference type="ARBA" id="ARBA00022737"/>
    </source>
</evidence>
<dbReference type="PANTHER" id="PTHR19229:SF36">
    <property type="entry name" value="ATP-BINDING CASSETTE SUB-FAMILY A MEMBER 2"/>
    <property type="match status" value="1"/>
</dbReference>
<dbReference type="CDD" id="cd03263">
    <property type="entry name" value="ABC_subfamily_A"/>
    <property type="match status" value="2"/>
</dbReference>
<dbReference type="GO" id="GO:0016887">
    <property type="term" value="F:ATP hydrolysis activity"/>
    <property type="evidence" value="ECO:0007669"/>
    <property type="project" value="InterPro"/>
</dbReference>
<keyword evidence="5" id="KW-0677">Repeat</keyword>
<evidence type="ECO:0000313" key="13">
    <source>
        <dbReference type="EMBL" id="KAF1991763.1"/>
    </source>
</evidence>
<feature type="domain" description="ABC transporter" evidence="12">
    <location>
        <begin position="472"/>
        <end position="692"/>
    </location>
</feature>
<dbReference type="GO" id="GO:0016020">
    <property type="term" value="C:membrane"/>
    <property type="evidence" value="ECO:0007669"/>
    <property type="project" value="UniProtKB-SubCell"/>
</dbReference>
<dbReference type="GO" id="GO:0005524">
    <property type="term" value="F:ATP binding"/>
    <property type="evidence" value="ECO:0007669"/>
    <property type="project" value="UniProtKB-KW"/>
</dbReference>